<dbReference type="Gene3D" id="3.40.309.10">
    <property type="entry name" value="Aldehyde Dehydrogenase, Chain A, domain 2"/>
    <property type="match status" value="1"/>
</dbReference>
<dbReference type="FunFam" id="3.40.309.10:FF:000005">
    <property type="entry name" value="1-pyrroline-5-carboxylate dehydrogenase 1"/>
    <property type="match status" value="1"/>
</dbReference>
<dbReference type="OrthoDB" id="5322683at2759"/>
<comment type="catalytic activity">
    <reaction evidence="6 7">
        <text>L-glutamate 5-semialdehyde + NAD(+) + H2O = L-glutamate + NADH + 2 H(+)</text>
        <dbReference type="Rhea" id="RHEA:30235"/>
        <dbReference type="ChEBI" id="CHEBI:15377"/>
        <dbReference type="ChEBI" id="CHEBI:15378"/>
        <dbReference type="ChEBI" id="CHEBI:29985"/>
        <dbReference type="ChEBI" id="CHEBI:57540"/>
        <dbReference type="ChEBI" id="CHEBI:57945"/>
        <dbReference type="ChEBI" id="CHEBI:58066"/>
        <dbReference type="EC" id="1.2.1.88"/>
    </reaction>
</comment>
<dbReference type="InterPro" id="IPR015590">
    <property type="entry name" value="Aldehyde_DH_dom"/>
</dbReference>
<dbReference type="GO" id="GO:0005759">
    <property type="term" value="C:mitochondrial matrix"/>
    <property type="evidence" value="ECO:0007669"/>
    <property type="project" value="TreeGrafter"/>
</dbReference>
<dbReference type="Pfam" id="PF00171">
    <property type="entry name" value="Aldedh"/>
    <property type="match status" value="1"/>
</dbReference>
<keyword evidence="11" id="KW-1185">Reference proteome</keyword>
<dbReference type="InterPro" id="IPR016161">
    <property type="entry name" value="Ald_DH/histidinol_DH"/>
</dbReference>
<dbReference type="RefSeq" id="XP_033592579.1">
    <property type="nucleotide sequence ID" value="XM_033730719.1"/>
</dbReference>
<organism evidence="10 11">
    <name type="scientific">Neohortaea acidophila</name>
    <dbReference type="NCBI Taxonomy" id="245834"/>
    <lineage>
        <taxon>Eukaryota</taxon>
        <taxon>Fungi</taxon>
        <taxon>Dikarya</taxon>
        <taxon>Ascomycota</taxon>
        <taxon>Pezizomycotina</taxon>
        <taxon>Dothideomycetes</taxon>
        <taxon>Dothideomycetidae</taxon>
        <taxon>Mycosphaerellales</taxon>
        <taxon>Teratosphaeriaceae</taxon>
        <taxon>Neohortaea</taxon>
    </lineage>
</organism>
<reference evidence="10" key="1">
    <citation type="journal article" date="2020" name="Stud. Mycol.">
        <title>101 Dothideomycetes genomes: a test case for predicting lifestyles and emergence of pathogens.</title>
        <authorList>
            <person name="Haridas S."/>
            <person name="Albert R."/>
            <person name="Binder M."/>
            <person name="Bloem J."/>
            <person name="Labutti K."/>
            <person name="Salamov A."/>
            <person name="Andreopoulos B."/>
            <person name="Baker S."/>
            <person name="Barry K."/>
            <person name="Bills G."/>
            <person name="Bluhm B."/>
            <person name="Cannon C."/>
            <person name="Castanera R."/>
            <person name="Culley D."/>
            <person name="Daum C."/>
            <person name="Ezra D."/>
            <person name="Gonzalez J."/>
            <person name="Henrissat B."/>
            <person name="Kuo A."/>
            <person name="Liang C."/>
            <person name="Lipzen A."/>
            <person name="Lutzoni F."/>
            <person name="Magnuson J."/>
            <person name="Mondo S."/>
            <person name="Nolan M."/>
            <person name="Ohm R."/>
            <person name="Pangilinan J."/>
            <person name="Park H.-J."/>
            <person name="Ramirez L."/>
            <person name="Alfaro M."/>
            <person name="Sun H."/>
            <person name="Tritt A."/>
            <person name="Yoshinaga Y."/>
            <person name="Zwiers L.-H."/>
            <person name="Turgeon B."/>
            <person name="Goodwin S."/>
            <person name="Spatafora J."/>
            <person name="Crous P."/>
            <person name="Grigoriev I."/>
        </authorList>
    </citation>
    <scope>NUCLEOTIDE SEQUENCE</scope>
    <source>
        <strain evidence="10">CBS 113389</strain>
    </source>
</reference>
<protein>
    <recommendedName>
        <fullName evidence="7 8">Multifunctional fusion protein</fullName>
    </recommendedName>
    <domain>
        <recommendedName>
            <fullName evidence="8">Delta-1-pyrroline-5-carboxylate dehydrogenase</fullName>
            <shortName evidence="8">P5C dehydrogenase</shortName>
        </recommendedName>
        <alternativeName>
            <fullName evidence="7">L-glutamate gamma-semialdehyde dehydrogenase</fullName>
        </alternativeName>
    </domain>
    <domain>
        <recommendedName>
            <fullName evidence="7">L-glutamate gamma-semialdehyde dehydrogenase</fullName>
            <ecNumber evidence="7">1.2.1.88</ecNumber>
        </recommendedName>
    </domain>
</protein>
<proteinExistence type="inferred from homology"/>
<comment type="similarity">
    <text evidence="2 7">Belongs to the aldehyde dehydrogenase family.</text>
</comment>
<dbReference type="PANTHER" id="PTHR42862:SF1">
    <property type="entry name" value="DELTA-1-PYRROLINE-5-CARBOXYLATE DEHYDROGENASE 2, ISOFORM A-RELATED"/>
    <property type="match status" value="1"/>
</dbReference>
<dbReference type="UniPathway" id="UPA00261">
    <property type="reaction ID" value="UER00374"/>
</dbReference>
<evidence type="ECO:0000256" key="6">
    <source>
        <dbReference type="ARBA" id="ARBA00048142"/>
    </source>
</evidence>
<dbReference type="EC" id="1.2.1.88" evidence="7"/>
<dbReference type="PROSITE" id="PS00070">
    <property type="entry name" value="ALDEHYDE_DEHYDR_CYS"/>
    <property type="match status" value="1"/>
</dbReference>
<dbReference type="Proteomes" id="UP000799767">
    <property type="component" value="Unassembled WGS sequence"/>
</dbReference>
<dbReference type="InterPro" id="IPR016163">
    <property type="entry name" value="Ald_DH_C"/>
</dbReference>
<keyword evidence="4 7" id="KW-0520">NAD</keyword>
<comment type="pathway">
    <text evidence="1 7">Amino-acid degradation; L-proline degradation into L-glutamate; L-glutamate from L-proline: step 2/2.</text>
</comment>
<dbReference type="GeneID" id="54471721"/>
<keyword evidence="3 7" id="KW-0560">Oxidoreductase</keyword>
<dbReference type="Gene3D" id="3.40.605.10">
    <property type="entry name" value="Aldehyde Dehydrogenase, Chain A, domain 1"/>
    <property type="match status" value="1"/>
</dbReference>
<dbReference type="GO" id="GO:0010133">
    <property type="term" value="P:L-proline catabolic process to L-glutamate"/>
    <property type="evidence" value="ECO:0007669"/>
    <property type="project" value="UniProtKB-UniRule"/>
</dbReference>
<sequence length="542" mass="59016">MGLTTDRALYQKTYAPGSAERNELGNAIKSLRAKLPEQIPIKSQGKIINDKYSEHQINPSRLQETVAHFASATPQNVEACIEAALATRQTWGTLPFRDRAEVFLKAADLIAGRYRSDIVAATMLGQGKNAWQAEIDAAAEICDFFRAYVYEGARVQMEQPNVAHTNGVENWIEQRPLDGFVYAVTPFNFTALGATLVGAPAIMGNPVIWKPSPFAVHASWLLHQILIEAGLPQDVVQFLPGDAEMISDIVLNRPEFSGLSYIGSTAVLKHLMGTIGKATAEGKYQNFPRVVGEAGGKNYHLIHASANVDHAVKSTVRAAFELSGQKCSACSRAYVAESIWPQFKEALVKETSALKVGDPEDYVNFVNPVIHERAFDSLQTVITNAKNDAALELITGGKADKSKGYYVDPTVYTATDPRHDIMSRELFGPILAVHVYPDSEFSKMPELIDTTSSYGLTGAVFAEDQEAIRFAKDALSQSAGNFYINSKCTGAVVAQQPFGGARASGTNDKTGTMSLLLRWTSPRTVMEGSTPLENVLYPSNEV</sequence>
<dbReference type="AlphaFoldDB" id="A0A6A6Q0S6"/>
<keyword evidence="5 7" id="KW-0642">Proline metabolism</keyword>
<evidence type="ECO:0000256" key="7">
    <source>
        <dbReference type="RuleBase" id="RU366016"/>
    </source>
</evidence>
<evidence type="ECO:0000256" key="5">
    <source>
        <dbReference type="ARBA" id="ARBA00023062"/>
    </source>
</evidence>
<evidence type="ECO:0000256" key="3">
    <source>
        <dbReference type="ARBA" id="ARBA00023002"/>
    </source>
</evidence>
<evidence type="ECO:0000256" key="2">
    <source>
        <dbReference type="ARBA" id="ARBA00009986"/>
    </source>
</evidence>
<accession>A0A6A6Q0S6</accession>
<dbReference type="InterPro" id="IPR005931">
    <property type="entry name" value="P5CDH/ALDH4A1"/>
</dbReference>
<dbReference type="InterPro" id="IPR016162">
    <property type="entry name" value="Ald_DH_N"/>
</dbReference>
<evidence type="ECO:0000313" key="10">
    <source>
        <dbReference type="EMBL" id="KAF2486010.1"/>
    </source>
</evidence>
<dbReference type="PANTHER" id="PTHR42862">
    <property type="entry name" value="DELTA-1-PYRROLINE-5-CARBOXYLATE DEHYDROGENASE 1, ISOFORM A-RELATED"/>
    <property type="match status" value="1"/>
</dbReference>
<name>A0A6A6Q0S6_9PEZI</name>
<feature type="domain" description="Aldehyde dehydrogenase" evidence="9">
    <location>
        <begin position="55"/>
        <end position="523"/>
    </location>
</feature>
<dbReference type="InterPro" id="IPR016160">
    <property type="entry name" value="Ald_DH_CS_CYS"/>
</dbReference>
<dbReference type="SUPFAM" id="SSF53720">
    <property type="entry name" value="ALDH-like"/>
    <property type="match status" value="1"/>
</dbReference>
<dbReference type="InterPro" id="IPR050485">
    <property type="entry name" value="Proline_metab_enzyme"/>
</dbReference>
<evidence type="ECO:0000256" key="1">
    <source>
        <dbReference type="ARBA" id="ARBA00004786"/>
    </source>
</evidence>
<gene>
    <name evidence="10" type="ORF">BDY17DRAFT_246345</name>
</gene>
<evidence type="ECO:0000256" key="8">
    <source>
        <dbReference type="RuleBase" id="RU366030"/>
    </source>
</evidence>
<evidence type="ECO:0000259" key="9">
    <source>
        <dbReference type="Pfam" id="PF00171"/>
    </source>
</evidence>
<dbReference type="FunFam" id="3.40.605.10:FF:000006">
    <property type="entry name" value="1-pyrroline-5-carboxylate dehydrogenase"/>
    <property type="match status" value="1"/>
</dbReference>
<dbReference type="EMBL" id="MU001632">
    <property type="protein sequence ID" value="KAF2486010.1"/>
    <property type="molecule type" value="Genomic_DNA"/>
</dbReference>
<dbReference type="NCBIfam" id="TIGR01236">
    <property type="entry name" value="D1pyr5carbox1"/>
    <property type="match status" value="1"/>
</dbReference>
<dbReference type="GO" id="GO:0003842">
    <property type="term" value="F:L-glutamate gamma-semialdehyde dehydrogenase activity"/>
    <property type="evidence" value="ECO:0007669"/>
    <property type="project" value="UniProtKB-UniRule"/>
</dbReference>
<evidence type="ECO:0000313" key="11">
    <source>
        <dbReference type="Proteomes" id="UP000799767"/>
    </source>
</evidence>
<evidence type="ECO:0000256" key="4">
    <source>
        <dbReference type="ARBA" id="ARBA00023027"/>
    </source>
</evidence>